<organism evidence="7 8">
    <name type="scientific">Roridomyces roridus</name>
    <dbReference type="NCBI Taxonomy" id="1738132"/>
    <lineage>
        <taxon>Eukaryota</taxon>
        <taxon>Fungi</taxon>
        <taxon>Dikarya</taxon>
        <taxon>Basidiomycota</taxon>
        <taxon>Agaricomycotina</taxon>
        <taxon>Agaricomycetes</taxon>
        <taxon>Agaricomycetidae</taxon>
        <taxon>Agaricales</taxon>
        <taxon>Marasmiineae</taxon>
        <taxon>Mycenaceae</taxon>
        <taxon>Roridomyces</taxon>
    </lineage>
</organism>
<dbReference type="Gene3D" id="2.60.40.1180">
    <property type="entry name" value="Golgi alpha-mannosidase II"/>
    <property type="match status" value="1"/>
</dbReference>
<dbReference type="EMBL" id="JARKIF010000027">
    <property type="protein sequence ID" value="KAJ7614127.1"/>
    <property type="molecule type" value="Genomic_DNA"/>
</dbReference>
<dbReference type="GO" id="GO:0005975">
    <property type="term" value="P:carbohydrate metabolic process"/>
    <property type="evidence" value="ECO:0007669"/>
    <property type="project" value="InterPro"/>
</dbReference>
<keyword evidence="5" id="KW-0812">Transmembrane</keyword>
<dbReference type="PANTHER" id="PTHR31308">
    <property type="match status" value="1"/>
</dbReference>
<dbReference type="InterPro" id="IPR013780">
    <property type="entry name" value="Glyco_hydro_b"/>
</dbReference>
<dbReference type="GO" id="GO:1904462">
    <property type="term" value="P:ergosteryl 3-beta-D-glucoside catabolic process"/>
    <property type="evidence" value="ECO:0007669"/>
    <property type="project" value="TreeGrafter"/>
</dbReference>
<feature type="domain" description="Glycoside hydrolase family 5 C-terminal" evidence="6">
    <location>
        <begin position="643"/>
        <end position="753"/>
    </location>
</feature>
<dbReference type="Proteomes" id="UP001221142">
    <property type="component" value="Unassembled WGS sequence"/>
</dbReference>
<dbReference type="InterPro" id="IPR017853">
    <property type="entry name" value="GH"/>
</dbReference>
<comment type="caution">
    <text evidence="7">The sequence shown here is derived from an EMBL/GenBank/DDBJ whole genome shotgun (WGS) entry which is preliminary data.</text>
</comment>
<evidence type="ECO:0000313" key="8">
    <source>
        <dbReference type="Proteomes" id="UP001221142"/>
    </source>
</evidence>
<keyword evidence="5" id="KW-1133">Transmembrane helix</keyword>
<accession>A0AAD7FBJ4</accession>
<feature type="region of interest" description="Disordered" evidence="4">
    <location>
        <begin position="1"/>
        <end position="54"/>
    </location>
</feature>
<name>A0AAD7FBJ4_9AGAR</name>
<feature type="compositionally biased region" description="Low complexity" evidence="4">
    <location>
        <begin position="30"/>
        <end position="46"/>
    </location>
</feature>
<feature type="region of interest" description="Disordered" evidence="4">
    <location>
        <begin position="674"/>
        <end position="695"/>
    </location>
</feature>
<evidence type="ECO:0000256" key="5">
    <source>
        <dbReference type="SAM" id="Phobius"/>
    </source>
</evidence>
<dbReference type="InterPro" id="IPR018087">
    <property type="entry name" value="Glyco_hydro_5_CS"/>
</dbReference>
<dbReference type="InterPro" id="IPR041036">
    <property type="entry name" value="GH5_C"/>
</dbReference>
<protein>
    <submittedName>
        <fullName evidence="7">Glycoside hydrolase</fullName>
    </submittedName>
</protein>
<keyword evidence="5" id="KW-0472">Membrane</keyword>
<dbReference type="Pfam" id="PF18564">
    <property type="entry name" value="Glyco_hydro_5_C"/>
    <property type="match status" value="1"/>
</dbReference>
<evidence type="ECO:0000256" key="2">
    <source>
        <dbReference type="ARBA" id="ARBA00022801"/>
    </source>
</evidence>
<dbReference type="AlphaFoldDB" id="A0AAD7FBJ4"/>
<dbReference type="InterPro" id="IPR052066">
    <property type="entry name" value="Glycosphingolipid_Hydrolases"/>
</dbReference>
<gene>
    <name evidence="7" type="ORF">FB45DRAFT_938078</name>
</gene>
<dbReference type="SUPFAM" id="SSF51445">
    <property type="entry name" value="(Trans)glycosidases"/>
    <property type="match status" value="1"/>
</dbReference>
<feature type="compositionally biased region" description="Low complexity" evidence="4">
    <location>
        <begin position="674"/>
        <end position="691"/>
    </location>
</feature>
<evidence type="ECO:0000313" key="7">
    <source>
        <dbReference type="EMBL" id="KAJ7614127.1"/>
    </source>
</evidence>
<keyword evidence="8" id="KW-1185">Reference proteome</keyword>
<evidence type="ECO:0000256" key="4">
    <source>
        <dbReference type="SAM" id="MobiDB-lite"/>
    </source>
</evidence>
<keyword evidence="3" id="KW-0326">Glycosidase</keyword>
<evidence type="ECO:0000256" key="3">
    <source>
        <dbReference type="ARBA" id="ARBA00023295"/>
    </source>
</evidence>
<dbReference type="PANTHER" id="PTHR31308:SF5">
    <property type="entry name" value="ERGOSTERYL-BETA-GLUCOSIDASE"/>
    <property type="match status" value="1"/>
</dbReference>
<evidence type="ECO:0000259" key="6">
    <source>
        <dbReference type="Pfam" id="PF18564"/>
    </source>
</evidence>
<sequence>MENSSPSSSEASFILVGGQAPGNDSTTPTPSKKPVAAKVSAAVHPSSDPKYSPGSANTYAHDWSSHGTGGPLRTHGRHFIDAYGRVCSLRGVNLSGSCKTPANDDNDAFPDGHRGVTFVGRPFPLDEAPDHLARLRRWGLTFVRFLVTWEAIEHEGPGIYDHEYLAYIRNLLSLFPQYGISAFVSIHQDVWSRYSGGSGAPAWTLESVGFDLFGLHESEAAWLLGVKGGGHVEEERGLWPCGYQKLAAATMATCFWAGDTFAPKLLIKDRDGNDVPVQQYLQNAFLDMSEALVKAVGDLDAVIGFEMMNEPHRGYIDLKSLHEFDYNTDLHLAYIPSPFQSFQLGAGHPTMVSHWTRSFPMPTRKTGEAILNVKRRKAWREDGPTFGECVWAMHGVWGWDRNKDAAVVLRENYFVKHPLTGDKVDWYTDFYYPFLHKWVDRVRSVSPPEKLVFVEAIPNEFCPASWTPEHCFPNMVYAPHWYDLNALFTKAFGDFSVNVQGLSRGMFPLKAFYWGQKGARDNYALQIRNIVEGGYKVLGEKPVLIGECGVPMDMNKGEAFRTDDFSWQTRMMDAMITGLERSLIGFTLWNYNPFNDDRLGDHWNGENFSWFSQRRALPSSLLYHEQAAPSLDQGGRILRAVVRPYPAKVAGIPLKFEYEMTTGAFSFEWAVPTATSSSGSSSTPRTSTPPLTGHPELTATETEIYLPSSLTLGRKVIVRGLNGDDRYLYDPDRQTLFVVAVSPEPGKKYRIEVELQPPLKPVFEVNDFWGDFGAMIWSFLVLVLGVVAFFLMRAAA</sequence>
<feature type="compositionally biased region" description="Low complexity" evidence="4">
    <location>
        <begin position="1"/>
        <end position="12"/>
    </location>
</feature>
<dbReference type="PROSITE" id="PS00659">
    <property type="entry name" value="GLYCOSYL_HYDROL_F5"/>
    <property type="match status" value="1"/>
</dbReference>
<proteinExistence type="inferred from homology"/>
<feature type="transmembrane region" description="Helical" evidence="5">
    <location>
        <begin position="768"/>
        <end position="791"/>
    </location>
</feature>
<evidence type="ECO:0000256" key="1">
    <source>
        <dbReference type="ARBA" id="ARBA00005641"/>
    </source>
</evidence>
<comment type="similarity">
    <text evidence="1">Belongs to the glycosyl hydrolase 5 (cellulase A) family.</text>
</comment>
<dbReference type="GO" id="GO:0050295">
    <property type="term" value="F:steryl-beta-glucosidase activity"/>
    <property type="evidence" value="ECO:0007669"/>
    <property type="project" value="TreeGrafter"/>
</dbReference>
<dbReference type="Gene3D" id="3.20.20.80">
    <property type="entry name" value="Glycosidases"/>
    <property type="match status" value="2"/>
</dbReference>
<keyword evidence="2 7" id="KW-0378">Hydrolase</keyword>
<reference evidence="7" key="1">
    <citation type="submission" date="2023-03" db="EMBL/GenBank/DDBJ databases">
        <title>Massive genome expansion in bonnet fungi (Mycena s.s.) driven by repeated elements and novel gene families across ecological guilds.</title>
        <authorList>
            <consortium name="Lawrence Berkeley National Laboratory"/>
            <person name="Harder C.B."/>
            <person name="Miyauchi S."/>
            <person name="Viragh M."/>
            <person name="Kuo A."/>
            <person name="Thoen E."/>
            <person name="Andreopoulos B."/>
            <person name="Lu D."/>
            <person name="Skrede I."/>
            <person name="Drula E."/>
            <person name="Henrissat B."/>
            <person name="Morin E."/>
            <person name="Kohler A."/>
            <person name="Barry K."/>
            <person name="LaButti K."/>
            <person name="Morin E."/>
            <person name="Salamov A."/>
            <person name="Lipzen A."/>
            <person name="Mereny Z."/>
            <person name="Hegedus B."/>
            <person name="Baldrian P."/>
            <person name="Stursova M."/>
            <person name="Weitz H."/>
            <person name="Taylor A."/>
            <person name="Grigoriev I.V."/>
            <person name="Nagy L.G."/>
            <person name="Martin F."/>
            <person name="Kauserud H."/>
        </authorList>
    </citation>
    <scope>NUCLEOTIDE SEQUENCE</scope>
    <source>
        <strain evidence="7">9284</strain>
    </source>
</reference>